<feature type="transmembrane region" description="Helical" evidence="2">
    <location>
        <begin position="202"/>
        <end position="223"/>
    </location>
</feature>
<feature type="domain" description="Kazal-like" evidence="3">
    <location>
        <begin position="18"/>
        <end position="64"/>
    </location>
</feature>
<name>A0A8S3V938_MYTED</name>
<dbReference type="AlphaFoldDB" id="A0A8S3V938"/>
<reference evidence="4" key="1">
    <citation type="submission" date="2021-03" db="EMBL/GenBank/DDBJ databases">
        <authorList>
            <person name="Bekaert M."/>
        </authorList>
    </citation>
    <scope>NUCLEOTIDE SEQUENCE</scope>
</reference>
<keyword evidence="2" id="KW-0472">Membrane</keyword>
<dbReference type="Pfam" id="PF25272">
    <property type="entry name" value="VERL_C"/>
    <property type="match status" value="1"/>
</dbReference>
<evidence type="ECO:0000259" key="3">
    <source>
        <dbReference type="PROSITE" id="PS51465"/>
    </source>
</evidence>
<dbReference type="SUPFAM" id="SSF100895">
    <property type="entry name" value="Kazal-type serine protease inhibitors"/>
    <property type="match status" value="2"/>
</dbReference>
<dbReference type="EMBL" id="CAJPWZ010003164">
    <property type="protein sequence ID" value="CAG2253741.1"/>
    <property type="molecule type" value="Genomic_DNA"/>
</dbReference>
<feature type="region of interest" description="Disordered" evidence="1">
    <location>
        <begin position="174"/>
        <end position="194"/>
    </location>
</feature>
<dbReference type="CDD" id="cd00104">
    <property type="entry name" value="KAZAL_FS"/>
    <property type="match status" value="1"/>
</dbReference>
<dbReference type="Proteomes" id="UP000683360">
    <property type="component" value="Unassembled WGS sequence"/>
</dbReference>
<dbReference type="OrthoDB" id="6062834at2759"/>
<keyword evidence="2" id="KW-0812">Transmembrane</keyword>
<sequence length="255" mass="28276">MRLKYTSTLKMICSGVNLAYVGTCIISCSKEYLPVCGIDGQTYYNKCYLKAVDVACAYDGKCVQQCPSEYNIVCGTDGLLYVNDCHRKMKCGDGIVFKKSAGFTVSGTTARSPYFKVFKLIETDSDDTAVKYSCSFTTCNNTCDGTSCSLTFRSKRSIDQDQDMMMADSEKYRIELPTKSDQSKPGKEGKDADTKEHDLSSVALFCVALLAILSLIFSLYSCIRQERSRSQRECVPGCKCPNSEICPCPECPRRV</sequence>
<evidence type="ECO:0000256" key="1">
    <source>
        <dbReference type="SAM" id="MobiDB-lite"/>
    </source>
</evidence>
<dbReference type="PROSITE" id="PS51465">
    <property type="entry name" value="KAZAL_2"/>
    <property type="match status" value="2"/>
</dbReference>
<dbReference type="SMART" id="SM00280">
    <property type="entry name" value="KAZAL"/>
    <property type="match status" value="2"/>
</dbReference>
<keyword evidence="2" id="KW-1133">Transmembrane helix</keyword>
<organism evidence="4 5">
    <name type="scientific">Mytilus edulis</name>
    <name type="common">Blue mussel</name>
    <dbReference type="NCBI Taxonomy" id="6550"/>
    <lineage>
        <taxon>Eukaryota</taxon>
        <taxon>Metazoa</taxon>
        <taxon>Spiralia</taxon>
        <taxon>Lophotrochozoa</taxon>
        <taxon>Mollusca</taxon>
        <taxon>Bivalvia</taxon>
        <taxon>Autobranchia</taxon>
        <taxon>Pteriomorphia</taxon>
        <taxon>Mytilida</taxon>
        <taxon>Mytiloidea</taxon>
        <taxon>Mytilidae</taxon>
        <taxon>Mytilinae</taxon>
        <taxon>Mytilus</taxon>
    </lineage>
</organism>
<keyword evidence="5" id="KW-1185">Reference proteome</keyword>
<protein>
    <recommendedName>
        <fullName evidence="3">Kazal-like domain-containing protein</fullName>
    </recommendedName>
</protein>
<accession>A0A8S3V938</accession>
<evidence type="ECO:0000313" key="5">
    <source>
        <dbReference type="Proteomes" id="UP000683360"/>
    </source>
</evidence>
<feature type="domain" description="Kazal-like" evidence="3">
    <location>
        <begin position="65"/>
        <end position="111"/>
    </location>
</feature>
<dbReference type="Pfam" id="PF00050">
    <property type="entry name" value="Kazal_1"/>
    <property type="match status" value="2"/>
</dbReference>
<dbReference type="InterPro" id="IPR057371">
    <property type="entry name" value="VERL_C"/>
</dbReference>
<comment type="caution">
    <text evidence="4">The sequence shown here is derived from an EMBL/GenBank/DDBJ whole genome shotgun (WGS) entry which is preliminary data.</text>
</comment>
<gene>
    <name evidence="4" type="ORF">MEDL_65261</name>
</gene>
<proteinExistence type="predicted"/>
<evidence type="ECO:0000256" key="2">
    <source>
        <dbReference type="SAM" id="Phobius"/>
    </source>
</evidence>
<evidence type="ECO:0000313" key="4">
    <source>
        <dbReference type="EMBL" id="CAG2253741.1"/>
    </source>
</evidence>
<dbReference type="InterPro" id="IPR036058">
    <property type="entry name" value="Kazal_dom_sf"/>
</dbReference>
<dbReference type="InterPro" id="IPR002350">
    <property type="entry name" value="Kazal_dom"/>
</dbReference>
<dbReference type="Gene3D" id="3.30.60.30">
    <property type="match status" value="2"/>
</dbReference>